<dbReference type="Pfam" id="PF00359">
    <property type="entry name" value="PTS_EIIA_2"/>
    <property type="match status" value="1"/>
</dbReference>
<evidence type="ECO:0000313" key="8">
    <source>
        <dbReference type="Proteomes" id="UP000000845"/>
    </source>
</evidence>
<keyword evidence="3" id="KW-0762">Sugar transport</keyword>
<dbReference type="STRING" id="526218.Sterm_3958"/>
<reference evidence="7 8" key="2">
    <citation type="journal article" date="2010" name="Stand. Genomic Sci.">
        <title>Complete genome sequence of Sebaldella termitidis type strain (NCTC 11300).</title>
        <authorList>
            <person name="Harmon-Smith M."/>
            <person name="Celia L."/>
            <person name="Chertkov O."/>
            <person name="Lapidus A."/>
            <person name="Copeland A."/>
            <person name="Glavina Del Rio T."/>
            <person name="Nolan M."/>
            <person name="Lucas S."/>
            <person name="Tice H."/>
            <person name="Cheng J.F."/>
            <person name="Han C."/>
            <person name="Detter J.C."/>
            <person name="Bruce D."/>
            <person name="Goodwin L."/>
            <person name="Pitluck S."/>
            <person name="Pati A."/>
            <person name="Liolios K."/>
            <person name="Ivanova N."/>
            <person name="Mavromatis K."/>
            <person name="Mikhailova N."/>
            <person name="Chen A."/>
            <person name="Palaniappan K."/>
            <person name="Land M."/>
            <person name="Hauser L."/>
            <person name="Chang Y.J."/>
            <person name="Jeffries C.D."/>
            <person name="Brettin T."/>
            <person name="Goker M."/>
            <person name="Beck B."/>
            <person name="Bristow J."/>
            <person name="Eisen J.A."/>
            <person name="Markowitz V."/>
            <person name="Hugenholtz P."/>
            <person name="Kyrpides N.C."/>
            <person name="Klenk H.P."/>
            <person name="Chen F."/>
        </authorList>
    </citation>
    <scope>NUCLEOTIDE SEQUENCE [LARGE SCALE GENOMIC DNA]</scope>
    <source>
        <strain evidence="8">ATCC 33386 / NCTC 11300</strain>
    </source>
</reference>
<dbReference type="eggNOG" id="COG1762">
    <property type="taxonomic scope" value="Bacteria"/>
</dbReference>
<dbReference type="HOGENOM" id="CLU_072531_5_1_0"/>
<dbReference type="PANTHER" id="PTHR47738">
    <property type="entry name" value="PTS SYSTEM FRUCTOSE-LIKE EIIA COMPONENT-RELATED"/>
    <property type="match status" value="1"/>
</dbReference>
<gene>
    <name evidence="7" type="ordered locus">Sterm_3958</name>
</gene>
<dbReference type="SUPFAM" id="SSF55804">
    <property type="entry name" value="Phoshotransferase/anion transport protein"/>
    <property type="match status" value="1"/>
</dbReference>
<evidence type="ECO:0000256" key="5">
    <source>
        <dbReference type="ARBA" id="ARBA00022683"/>
    </source>
</evidence>
<dbReference type="InterPro" id="IPR051541">
    <property type="entry name" value="PTS_SugarTrans_NitroReg"/>
</dbReference>
<feature type="domain" description="PTS EIIA type-2" evidence="6">
    <location>
        <begin position="4"/>
        <end position="145"/>
    </location>
</feature>
<evidence type="ECO:0000256" key="3">
    <source>
        <dbReference type="ARBA" id="ARBA00022597"/>
    </source>
</evidence>
<dbReference type="KEGG" id="str:Sterm_3958"/>
<proteinExistence type="predicted"/>
<keyword evidence="5" id="KW-0598">Phosphotransferase system</keyword>
<dbReference type="PROSITE" id="PS51094">
    <property type="entry name" value="PTS_EIIA_TYPE_2"/>
    <property type="match status" value="1"/>
</dbReference>
<dbReference type="GO" id="GO:0008982">
    <property type="term" value="F:protein-N(PI)-phosphohistidine-sugar phosphotransferase activity"/>
    <property type="evidence" value="ECO:0007669"/>
    <property type="project" value="InterPro"/>
</dbReference>
<dbReference type="GO" id="GO:0016020">
    <property type="term" value="C:membrane"/>
    <property type="evidence" value="ECO:0007669"/>
    <property type="project" value="InterPro"/>
</dbReference>
<evidence type="ECO:0000256" key="4">
    <source>
        <dbReference type="ARBA" id="ARBA00022679"/>
    </source>
</evidence>
<protein>
    <submittedName>
        <fullName evidence="7">PTS IIA-like nitrogen-regulatory protein PtsN</fullName>
    </submittedName>
</protein>
<evidence type="ECO:0000256" key="1">
    <source>
        <dbReference type="ARBA" id="ARBA00022448"/>
    </source>
</evidence>
<evidence type="ECO:0000313" key="7">
    <source>
        <dbReference type="EMBL" id="ACZ10790.1"/>
    </source>
</evidence>
<evidence type="ECO:0000256" key="2">
    <source>
        <dbReference type="ARBA" id="ARBA00022553"/>
    </source>
</evidence>
<sequence length="145" mass="16248">MSTGLLKKENIILDMDTEKKDEVIVSLAGKLQKEGIVTNFDGFLKDIYAREEMDNTAVGFGVAIPHGKSEWIKDARLAFARLTKEINWGDEDEYVKYVFLIAVPAGEASKHIEVLAGLSQKILDEKFREKLDTASLEEVLEMING</sequence>
<dbReference type="PANTHER" id="PTHR47738:SF2">
    <property type="entry name" value="PTS SYSTEM FRUCTOSE-LIKE EIIA COMPONENT"/>
    <property type="match status" value="1"/>
</dbReference>
<keyword evidence="4" id="KW-0808">Transferase</keyword>
<accession>D1AGS0</accession>
<dbReference type="Proteomes" id="UP000000845">
    <property type="component" value="Chromosome"/>
</dbReference>
<dbReference type="GO" id="GO:0009401">
    <property type="term" value="P:phosphoenolpyruvate-dependent sugar phosphotransferase system"/>
    <property type="evidence" value="ECO:0007669"/>
    <property type="project" value="UniProtKB-KW"/>
</dbReference>
<dbReference type="InterPro" id="IPR016152">
    <property type="entry name" value="PTrfase/Anion_transptr"/>
</dbReference>
<dbReference type="AlphaFoldDB" id="D1AGS0"/>
<evidence type="ECO:0000259" key="6">
    <source>
        <dbReference type="PROSITE" id="PS51094"/>
    </source>
</evidence>
<dbReference type="InterPro" id="IPR002178">
    <property type="entry name" value="PTS_EIIA_type-2_dom"/>
</dbReference>
<dbReference type="NCBIfam" id="TIGR00848">
    <property type="entry name" value="fruA"/>
    <property type="match status" value="1"/>
</dbReference>
<dbReference type="Gene3D" id="3.40.930.10">
    <property type="entry name" value="Mannitol-specific EII, Chain A"/>
    <property type="match status" value="1"/>
</dbReference>
<organism evidence="7 8">
    <name type="scientific">Sebaldella termitidis (strain ATCC 33386 / NCTC 11300)</name>
    <dbReference type="NCBI Taxonomy" id="526218"/>
    <lineage>
        <taxon>Bacteria</taxon>
        <taxon>Fusobacteriati</taxon>
        <taxon>Fusobacteriota</taxon>
        <taxon>Fusobacteriia</taxon>
        <taxon>Fusobacteriales</taxon>
        <taxon>Leptotrichiaceae</taxon>
        <taxon>Sebaldella</taxon>
    </lineage>
</organism>
<dbReference type="EMBL" id="CP001739">
    <property type="protein sequence ID" value="ACZ10790.1"/>
    <property type="molecule type" value="Genomic_DNA"/>
</dbReference>
<dbReference type="RefSeq" id="WP_012863365.1">
    <property type="nucleotide sequence ID" value="NC_013517.1"/>
</dbReference>
<keyword evidence="2" id="KW-0597">Phosphoprotein</keyword>
<dbReference type="CDD" id="cd00211">
    <property type="entry name" value="PTS_IIA_fru"/>
    <property type="match status" value="1"/>
</dbReference>
<dbReference type="InterPro" id="IPR004715">
    <property type="entry name" value="PTS_IIA_fruc"/>
</dbReference>
<keyword evidence="8" id="KW-1185">Reference proteome</keyword>
<name>D1AGS0_SEBTE</name>
<keyword evidence="1" id="KW-0813">Transport</keyword>
<dbReference type="PROSITE" id="PS00372">
    <property type="entry name" value="PTS_EIIA_TYPE_2_HIS"/>
    <property type="match status" value="1"/>
</dbReference>
<reference evidence="8" key="1">
    <citation type="submission" date="2009-09" db="EMBL/GenBank/DDBJ databases">
        <title>The complete chromosome of Sebaldella termitidis ATCC 33386.</title>
        <authorList>
            <consortium name="US DOE Joint Genome Institute (JGI-PGF)"/>
            <person name="Lucas S."/>
            <person name="Copeland A."/>
            <person name="Lapidus A."/>
            <person name="Glavina del Rio T."/>
            <person name="Dalin E."/>
            <person name="Tice H."/>
            <person name="Bruce D."/>
            <person name="Goodwin L."/>
            <person name="Pitluck S."/>
            <person name="Kyrpides N."/>
            <person name="Mavromatis K."/>
            <person name="Ivanova N."/>
            <person name="Mikhailova N."/>
            <person name="Sims D."/>
            <person name="Meincke L."/>
            <person name="Brettin T."/>
            <person name="Detter J.C."/>
            <person name="Han C."/>
            <person name="Larimer F."/>
            <person name="Land M."/>
            <person name="Hauser L."/>
            <person name="Markowitz V."/>
            <person name="Cheng J.F."/>
            <person name="Hugenholtz P."/>
            <person name="Woyke T."/>
            <person name="Wu D."/>
            <person name="Eisen J.A."/>
        </authorList>
    </citation>
    <scope>NUCLEOTIDE SEQUENCE [LARGE SCALE GENOMIC DNA]</scope>
    <source>
        <strain evidence="8">ATCC 33386 / NCTC 11300</strain>
    </source>
</reference>